<evidence type="ECO:0000259" key="4">
    <source>
        <dbReference type="PROSITE" id="PS50949"/>
    </source>
</evidence>
<accession>A0A1M5ZT90</accession>
<dbReference type="SMART" id="SM00895">
    <property type="entry name" value="FCD"/>
    <property type="match status" value="1"/>
</dbReference>
<dbReference type="STRING" id="658167.SAMN04488135_11872"/>
<proteinExistence type="predicted"/>
<keyword evidence="6" id="KW-1185">Reference proteome</keyword>
<keyword evidence="2" id="KW-0238">DNA-binding</keyword>
<dbReference type="PROSITE" id="PS50949">
    <property type="entry name" value="HTH_GNTR"/>
    <property type="match status" value="1"/>
</dbReference>
<dbReference type="PANTHER" id="PTHR43537:SF5">
    <property type="entry name" value="UXU OPERON TRANSCRIPTIONAL REGULATOR"/>
    <property type="match status" value="1"/>
</dbReference>
<dbReference type="EMBL" id="FQXE01000018">
    <property type="protein sequence ID" value="SHI27487.1"/>
    <property type="molecule type" value="Genomic_DNA"/>
</dbReference>
<dbReference type="PRINTS" id="PR00035">
    <property type="entry name" value="HTHGNTR"/>
</dbReference>
<organism evidence="5 6">
    <name type="scientific">Pollutimonas bauzanensis</name>
    <dbReference type="NCBI Taxonomy" id="658167"/>
    <lineage>
        <taxon>Bacteria</taxon>
        <taxon>Pseudomonadati</taxon>
        <taxon>Pseudomonadota</taxon>
        <taxon>Betaproteobacteria</taxon>
        <taxon>Burkholderiales</taxon>
        <taxon>Alcaligenaceae</taxon>
        <taxon>Pollutimonas</taxon>
    </lineage>
</organism>
<feature type="domain" description="HTH gntR-type" evidence="4">
    <location>
        <begin position="19"/>
        <end position="87"/>
    </location>
</feature>
<evidence type="ECO:0000256" key="3">
    <source>
        <dbReference type="ARBA" id="ARBA00023163"/>
    </source>
</evidence>
<protein>
    <submittedName>
        <fullName evidence="5">GntR family transcriptional regulator, transcriptional repressor for pyruvate dehydrogenase complex</fullName>
    </submittedName>
</protein>
<dbReference type="CDD" id="cd07377">
    <property type="entry name" value="WHTH_GntR"/>
    <property type="match status" value="1"/>
</dbReference>
<keyword evidence="3" id="KW-0804">Transcription</keyword>
<dbReference type="Gene3D" id="1.20.120.530">
    <property type="entry name" value="GntR ligand-binding domain-like"/>
    <property type="match status" value="1"/>
</dbReference>
<evidence type="ECO:0000256" key="2">
    <source>
        <dbReference type="ARBA" id="ARBA00023125"/>
    </source>
</evidence>
<dbReference type="SUPFAM" id="SSF46785">
    <property type="entry name" value="Winged helix' DNA-binding domain"/>
    <property type="match status" value="1"/>
</dbReference>
<dbReference type="AlphaFoldDB" id="A0A1M5ZT90"/>
<dbReference type="OrthoDB" id="5296437at2"/>
<dbReference type="InterPro" id="IPR036388">
    <property type="entry name" value="WH-like_DNA-bd_sf"/>
</dbReference>
<dbReference type="SMART" id="SM00345">
    <property type="entry name" value="HTH_GNTR"/>
    <property type="match status" value="1"/>
</dbReference>
<dbReference type="SUPFAM" id="SSF48008">
    <property type="entry name" value="GntR ligand-binding domain-like"/>
    <property type="match status" value="1"/>
</dbReference>
<evidence type="ECO:0000313" key="5">
    <source>
        <dbReference type="EMBL" id="SHI27487.1"/>
    </source>
</evidence>
<dbReference type="InterPro" id="IPR000524">
    <property type="entry name" value="Tscrpt_reg_HTH_GntR"/>
</dbReference>
<dbReference type="Pfam" id="PF00392">
    <property type="entry name" value="GntR"/>
    <property type="match status" value="1"/>
</dbReference>
<dbReference type="Pfam" id="PF07729">
    <property type="entry name" value="FCD"/>
    <property type="match status" value="1"/>
</dbReference>
<dbReference type="Proteomes" id="UP000184226">
    <property type="component" value="Unassembled WGS sequence"/>
</dbReference>
<dbReference type="GO" id="GO:0003677">
    <property type="term" value="F:DNA binding"/>
    <property type="evidence" value="ECO:0007669"/>
    <property type="project" value="UniProtKB-KW"/>
</dbReference>
<keyword evidence="1" id="KW-0805">Transcription regulation</keyword>
<keyword evidence="5" id="KW-0670">Pyruvate</keyword>
<dbReference type="Gene3D" id="1.10.10.10">
    <property type="entry name" value="Winged helix-like DNA-binding domain superfamily/Winged helix DNA-binding domain"/>
    <property type="match status" value="1"/>
</dbReference>
<dbReference type="InterPro" id="IPR011711">
    <property type="entry name" value="GntR_C"/>
</dbReference>
<evidence type="ECO:0000256" key="1">
    <source>
        <dbReference type="ARBA" id="ARBA00023015"/>
    </source>
</evidence>
<dbReference type="InterPro" id="IPR036390">
    <property type="entry name" value="WH_DNA-bd_sf"/>
</dbReference>
<dbReference type="InterPro" id="IPR008920">
    <property type="entry name" value="TF_FadR/GntR_C"/>
</dbReference>
<dbReference type="GO" id="GO:0003700">
    <property type="term" value="F:DNA-binding transcription factor activity"/>
    <property type="evidence" value="ECO:0007669"/>
    <property type="project" value="InterPro"/>
</dbReference>
<dbReference type="PANTHER" id="PTHR43537">
    <property type="entry name" value="TRANSCRIPTIONAL REGULATOR, GNTR FAMILY"/>
    <property type="match status" value="1"/>
</dbReference>
<evidence type="ECO:0000313" key="6">
    <source>
        <dbReference type="Proteomes" id="UP000184226"/>
    </source>
</evidence>
<name>A0A1M5ZT90_9BURK</name>
<reference evidence="5 6" key="1">
    <citation type="submission" date="2016-11" db="EMBL/GenBank/DDBJ databases">
        <authorList>
            <person name="Jaros S."/>
            <person name="Januszkiewicz K."/>
            <person name="Wedrychowicz H."/>
        </authorList>
    </citation>
    <scope>NUCLEOTIDE SEQUENCE [LARGE SCALE GENOMIC DNA]</scope>
    <source>
        <strain evidence="5 6">CGMCC 1.10190</strain>
    </source>
</reference>
<sequence length="233" mass="26459">MTTMEQNADFAGYARLDKQNIPQQIVNQIQEHIAAQKLKTGDQLPSERELAIQLNVSRSAVREAVKILVSIEILEVKHGLGTFVKEPQLRPLTDLSLVEDGVKKMLMRQAIEVRALIDVEVTRLAAMHATPADIKDLEDYLAMSVVEPMKSKRKYGHDLGFEKIIAKAAKNIYLSELQKKAHSFFEEAWNSGGFIPRKAEERNIQHREIVDAIKNKNPDLAVRLMKEHMNINI</sequence>
<gene>
    <name evidence="5" type="ORF">SAMN04488135_11872</name>
</gene>